<keyword evidence="3" id="KW-1185">Reference proteome</keyword>
<dbReference type="Proteomes" id="UP000299102">
    <property type="component" value="Unassembled WGS sequence"/>
</dbReference>
<organism evidence="2 3">
    <name type="scientific">Eumeta variegata</name>
    <name type="common">Bagworm moth</name>
    <name type="synonym">Eumeta japonica</name>
    <dbReference type="NCBI Taxonomy" id="151549"/>
    <lineage>
        <taxon>Eukaryota</taxon>
        <taxon>Metazoa</taxon>
        <taxon>Ecdysozoa</taxon>
        <taxon>Arthropoda</taxon>
        <taxon>Hexapoda</taxon>
        <taxon>Insecta</taxon>
        <taxon>Pterygota</taxon>
        <taxon>Neoptera</taxon>
        <taxon>Endopterygota</taxon>
        <taxon>Lepidoptera</taxon>
        <taxon>Glossata</taxon>
        <taxon>Ditrysia</taxon>
        <taxon>Tineoidea</taxon>
        <taxon>Psychidae</taxon>
        <taxon>Oiketicinae</taxon>
        <taxon>Eumeta</taxon>
    </lineage>
</organism>
<proteinExistence type="predicted"/>
<evidence type="ECO:0000256" key="1">
    <source>
        <dbReference type="SAM" id="MobiDB-lite"/>
    </source>
</evidence>
<sequence>MGRPGRLTPTEFRREIKVFDALFDPVAALVHYIRDNVGASGIISESKDAERTPIRQNYAYCGARRAAATPPRSATAPSLTRVKCGGKRRPQGSVHRSIHLRCVLN</sequence>
<accession>A0A4C1YFS8</accession>
<dbReference type="AlphaFoldDB" id="A0A4C1YFS8"/>
<feature type="region of interest" description="Disordered" evidence="1">
    <location>
        <begin position="69"/>
        <end position="92"/>
    </location>
</feature>
<feature type="compositionally biased region" description="Low complexity" evidence="1">
    <location>
        <begin position="69"/>
        <end position="78"/>
    </location>
</feature>
<evidence type="ECO:0000313" key="3">
    <source>
        <dbReference type="Proteomes" id="UP000299102"/>
    </source>
</evidence>
<evidence type="ECO:0000313" key="2">
    <source>
        <dbReference type="EMBL" id="GBP75231.1"/>
    </source>
</evidence>
<dbReference type="EMBL" id="BGZK01001240">
    <property type="protein sequence ID" value="GBP75231.1"/>
    <property type="molecule type" value="Genomic_DNA"/>
</dbReference>
<gene>
    <name evidence="2" type="ORF">EVAR_82901_1</name>
</gene>
<protein>
    <submittedName>
        <fullName evidence="2">Uncharacterized protein</fullName>
    </submittedName>
</protein>
<reference evidence="2 3" key="1">
    <citation type="journal article" date="2019" name="Commun. Biol.">
        <title>The bagworm genome reveals a unique fibroin gene that provides high tensile strength.</title>
        <authorList>
            <person name="Kono N."/>
            <person name="Nakamura H."/>
            <person name="Ohtoshi R."/>
            <person name="Tomita M."/>
            <person name="Numata K."/>
            <person name="Arakawa K."/>
        </authorList>
    </citation>
    <scope>NUCLEOTIDE SEQUENCE [LARGE SCALE GENOMIC DNA]</scope>
</reference>
<name>A0A4C1YFS8_EUMVA</name>
<comment type="caution">
    <text evidence="2">The sequence shown here is derived from an EMBL/GenBank/DDBJ whole genome shotgun (WGS) entry which is preliminary data.</text>
</comment>